<evidence type="ECO:0000313" key="2">
    <source>
        <dbReference type="Proteomes" id="UP000789860"/>
    </source>
</evidence>
<reference evidence="1" key="1">
    <citation type="submission" date="2021-06" db="EMBL/GenBank/DDBJ databases">
        <authorList>
            <person name="Kallberg Y."/>
            <person name="Tangrot J."/>
            <person name="Rosling A."/>
        </authorList>
    </citation>
    <scope>NUCLEOTIDE SEQUENCE</scope>
    <source>
        <strain evidence="1">AU212A</strain>
    </source>
</reference>
<dbReference type="EMBL" id="CAJVPM010006956">
    <property type="protein sequence ID" value="CAG8540488.1"/>
    <property type="molecule type" value="Genomic_DNA"/>
</dbReference>
<gene>
    <name evidence="1" type="ORF">SCALOS_LOCUS4825</name>
</gene>
<comment type="caution">
    <text evidence="1">The sequence shown here is derived from an EMBL/GenBank/DDBJ whole genome shotgun (WGS) entry which is preliminary data.</text>
</comment>
<dbReference type="Proteomes" id="UP000789860">
    <property type="component" value="Unassembled WGS sequence"/>
</dbReference>
<feature type="non-terminal residue" evidence="1">
    <location>
        <position position="116"/>
    </location>
</feature>
<evidence type="ECO:0000313" key="1">
    <source>
        <dbReference type="EMBL" id="CAG8540488.1"/>
    </source>
</evidence>
<organism evidence="1 2">
    <name type="scientific">Scutellospora calospora</name>
    <dbReference type="NCBI Taxonomy" id="85575"/>
    <lineage>
        <taxon>Eukaryota</taxon>
        <taxon>Fungi</taxon>
        <taxon>Fungi incertae sedis</taxon>
        <taxon>Mucoromycota</taxon>
        <taxon>Glomeromycotina</taxon>
        <taxon>Glomeromycetes</taxon>
        <taxon>Diversisporales</taxon>
        <taxon>Gigasporaceae</taxon>
        <taxon>Scutellospora</taxon>
    </lineage>
</organism>
<name>A0ACA9LN27_9GLOM</name>
<sequence length="116" mass="13832">MANSINFCPWCQCKKTDLGNLKKHSWTIEKDMNIIASNYLAYPVPDELHIMLRITDRLWSLIISELEQNEEYNNDIYETICNEMKKCKNKFDQLYCVIKNPDIDFTQFALDAKEWE</sequence>
<keyword evidence="2" id="KW-1185">Reference proteome</keyword>
<protein>
    <submittedName>
        <fullName evidence="1">3517_t:CDS:1</fullName>
    </submittedName>
</protein>
<proteinExistence type="predicted"/>
<accession>A0ACA9LN27</accession>